<feature type="region of interest" description="Disordered" evidence="2">
    <location>
        <begin position="1"/>
        <end position="26"/>
    </location>
</feature>
<evidence type="ECO:0000256" key="2">
    <source>
        <dbReference type="SAM" id="MobiDB-lite"/>
    </source>
</evidence>
<dbReference type="SUPFAM" id="SSF48600">
    <property type="entry name" value="Chorismate mutase II"/>
    <property type="match status" value="1"/>
</dbReference>
<dbReference type="Gene3D" id="1.20.59.10">
    <property type="entry name" value="Chorismate mutase"/>
    <property type="match status" value="1"/>
</dbReference>
<protein>
    <submittedName>
        <fullName evidence="4">Chorismate mutase</fullName>
        <ecNumber evidence="4">5.4.99.5</ecNumber>
    </submittedName>
</protein>
<dbReference type="InterPro" id="IPR051331">
    <property type="entry name" value="Chorismate_mutase-related"/>
</dbReference>
<dbReference type="GO" id="GO:0009697">
    <property type="term" value="P:salicylic acid biosynthetic process"/>
    <property type="evidence" value="ECO:0007669"/>
    <property type="project" value="TreeGrafter"/>
</dbReference>
<dbReference type="RefSeq" id="WP_307957885.1">
    <property type="nucleotide sequence ID" value="NZ_CP163302.1"/>
</dbReference>
<evidence type="ECO:0000313" key="4">
    <source>
        <dbReference type="EMBL" id="XDP44068.1"/>
    </source>
</evidence>
<dbReference type="PANTHER" id="PTHR38041">
    <property type="entry name" value="CHORISMATE MUTASE"/>
    <property type="match status" value="1"/>
</dbReference>
<evidence type="ECO:0000259" key="3">
    <source>
        <dbReference type="PROSITE" id="PS51168"/>
    </source>
</evidence>
<dbReference type="GO" id="GO:0004106">
    <property type="term" value="F:chorismate mutase activity"/>
    <property type="evidence" value="ECO:0007669"/>
    <property type="project" value="UniProtKB-EC"/>
</dbReference>
<reference evidence="4" key="1">
    <citation type="submission" date="2024-07" db="EMBL/GenBank/DDBJ databases">
        <authorList>
            <person name="fu j."/>
        </authorList>
    </citation>
    <scope>NUCLEOTIDE SEQUENCE</scope>
    <source>
        <strain evidence="4">P10A9</strain>
    </source>
</reference>
<dbReference type="PROSITE" id="PS51168">
    <property type="entry name" value="CHORISMATE_MUT_2"/>
    <property type="match status" value="1"/>
</dbReference>
<gene>
    <name evidence="4" type="ORF">AB5L97_12330</name>
</gene>
<dbReference type="EC" id="5.4.99.5" evidence="4"/>
<dbReference type="KEGG" id="spue:AB5L97_12330"/>
<dbReference type="EMBL" id="CP163302">
    <property type="protein sequence ID" value="XDP44068.1"/>
    <property type="molecule type" value="Genomic_DNA"/>
</dbReference>
<proteinExistence type="predicted"/>
<dbReference type="AlphaFoldDB" id="A0AB39L013"/>
<dbReference type="GO" id="GO:0046417">
    <property type="term" value="P:chorismate metabolic process"/>
    <property type="evidence" value="ECO:0007669"/>
    <property type="project" value="InterPro"/>
</dbReference>
<evidence type="ECO:0000256" key="1">
    <source>
        <dbReference type="ARBA" id="ARBA00023235"/>
    </source>
</evidence>
<feature type="domain" description="Chorismate mutase" evidence="3">
    <location>
        <begin position="34"/>
        <end position="125"/>
    </location>
</feature>
<dbReference type="SMART" id="SM00830">
    <property type="entry name" value="CM_2"/>
    <property type="match status" value="1"/>
</dbReference>
<dbReference type="NCBIfam" id="TIGR01795">
    <property type="entry name" value="CM_mono_cladeE"/>
    <property type="match status" value="1"/>
</dbReference>
<organism evidence="4">
    <name type="scientific">Sinomonas puerhi</name>
    <dbReference type="NCBI Taxonomy" id="3238584"/>
    <lineage>
        <taxon>Bacteria</taxon>
        <taxon>Bacillati</taxon>
        <taxon>Actinomycetota</taxon>
        <taxon>Actinomycetes</taxon>
        <taxon>Micrococcales</taxon>
        <taxon>Micrococcaceae</taxon>
        <taxon>Sinomonas</taxon>
    </lineage>
</organism>
<dbReference type="InterPro" id="IPR002701">
    <property type="entry name" value="CM_II_prokaryot"/>
</dbReference>
<feature type="compositionally biased region" description="Polar residues" evidence="2">
    <location>
        <begin position="15"/>
        <end position="26"/>
    </location>
</feature>
<accession>A0AB39L013</accession>
<feature type="compositionally biased region" description="Basic and acidic residues" evidence="2">
    <location>
        <begin position="140"/>
        <end position="149"/>
    </location>
</feature>
<name>A0AB39L013_9MICC</name>
<dbReference type="Pfam" id="PF01817">
    <property type="entry name" value="CM_2"/>
    <property type="match status" value="1"/>
</dbReference>
<dbReference type="InterPro" id="IPR036979">
    <property type="entry name" value="CM_dom_sf"/>
</dbReference>
<sequence>MTEQRHDTEAETTEHPSSASYDPTASSLTGHVDPAVMAELLSIRSSIDNFDATLVYLLAERFKVTQRVGFLKAKHQLPPADPDREAAQIARLRRLAEEAQLDPAFAEKFLNFIISEVIRHHQAIAEDHGQGVNEGQPLEPSERQPDPRA</sequence>
<keyword evidence="1 4" id="KW-0413">Isomerase</keyword>
<dbReference type="InterPro" id="IPR036263">
    <property type="entry name" value="Chorismate_II_sf"/>
</dbReference>
<dbReference type="PANTHER" id="PTHR38041:SF1">
    <property type="entry name" value="CHORISMATE MUTASE"/>
    <property type="match status" value="1"/>
</dbReference>
<dbReference type="NCBIfam" id="NF006691">
    <property type="entry name" value="PRK09239.1"/>
    <property type="match status" value="1"/>
</dbReference>
<feature type="region of interest" description="Disordered" evidence="2">
    <location>
        <begin position="127"/>
        <end position="149"/>
    </location>
</feature>
<feature type="compositionally biased region" description="Basic and acidic residues" evidence="2">
    <location>
        <begin position="1"/>
        <end position="14"/>
    </location>
</feature>
<dbReference type="InterPro" id="IPR010951">
    <property type="entry name" value="CM_bact"/>
</dbReference>